<dbReference type="AlphaFoldDB" id="A0A1G2LRD4"/>
<reference evidence="1 2" key="1">
    <citation type="journal article" date="2016" name="Nat. Commun.">
        <title>Thousands of microbial genomes shed light on interconnected biogeochemical processes in an aquifer system.</title>
        <authorList>
            <person name="Anantharaman K."/>
            <person name="Brown C.T."/>
            <person name="Hug L.A."/>
            <person name="Sharon I."/>
            <person name="Castelle C.J."/>
            <person name="Probst A.J."/>
            <person name="Thomas B.C."/>
            <person name="Singh A."/>
            <person name="Wilkins M.J."/>
            <person name="Karaoz U."/>
            <person name="Brodie E.L."/>
            <person name="Williams K.H."/>
            <person name="Hubbard S.S."/>
            <person name="Banfield J.F."/>
        </authorList>
    </citation>
    <scope>NUCLEOTIDE SEQUENCE [LARGE SCALE GENOMIC DNA]</scope>
</reference>
<dbReference type="EMBL" id="MHQY01000013">
    <property type="protein sequence ID" value="OHA14200.1"/>
    <property type="molecule type" value="Genomic_DNA"/>
</dbReference>
<evidence type="ECO:0000313" key="2">
    <source>
        <dbReference type="Proteomes" id="UP000177171"/>
    </source>
</evidence>
<name>A0A1G2LRD4_9BACT</name>
<comment type="caution">
    <text evidence="1">The sequence shown here is derived from an EMBL/GenBank/DDBJ whole genome shotgun (WGS) entry which is preliminary data.</text>
</comment>
<organism evidence="1 2">
    <name type="scientific">Candidatus Sungbacteria bacterium RIFCSPLOWO2_12_FULL_41_11</name>
    <dbReference type="NCBI Taxonomy" id="1802286"/>
    <lineage>
        <taxon>Bacteria</taxon>
        <taxon>Candidatus Sungiibacteriota</taxon>
    </lineage>
</organism>
<accession>A0A1G2LRD4</accession>
<sequence>MMKDWNHDLVHALSEKNDALWRYKNHYKKVSKGCKHCSILWLTLERDDEKHVKMLALEIKRHIAEERFD</sequence>
<evidence type="ECO:0000313" key="1">
    <source>
        <dbReference type="EMBL" id="OHA14200.1"/>
    </source>
</evidence>
<proteinExistence type="predicted"/>
<dbReference type="Proteomes" id="UP000177171">
    <property type="component" value="Unassembled WGS sequence"/>
</dbReference>
<gene>
    <name evidence="1" type="ORF">A3G49_03090</name>
</gene>
<protein>
    <submittedName>
        <fullName evidence="1">Uncharacterized protein</fullName>
    </submittedName>
</protein>